<dbReference type="InterPro" id="IPR027417">
    <property type="entry name" value="P-loop_NTPase"/>
</dbReference>
<gene>
    <name evidence="4" type="ORF">AMJ87_09350</name>
</gene>
<organism evidence="4 5">
    <name type="scientific">candidate division WOR_3 bacterium SM23_60</name>
    <dbReference type="NCBI Taxonomy" id="1703780"/>
    <lineage>
        <taxon>Bacteria</taxon>
        <taxon>Bacteria division WOR-3</taxon>
    </lineage>
</organism>
<dbReference type="InterPro" id="IPR009001">
    <property type="entry name" value="Transl_elong_EF1A/Init_IF2_C"/>
</dbReference>
<dbReference type="GO" id="GO:0005525">
    <property type="term" value="F:GTP binding"/>
    <property type="evidence" value="ECO:0007669"/>
    <property type="project" value="UniProtKB-KW"/>
</dbReference>
<keyword evidence="2" id="KW-0342">GTP-binding</keyword>
<dbReference type="Gene3D" id="2.40.30.10">
    <property type="entry name" value="Translation factors"/>
    <property type="match status" value="2"/>
</dbReference>
<dbReference type="PANTHER" id="PTHR23115">
    <property type="entry name" value="TRANSLATION FACTOR"/>
    <property type="match status" value="1"/>
</dbReference>
<protein>
    <recommendedName>
        <fullName evidence="3">Tr-type G domain-containing protein</fullName>
    </recommendedName>
</protein>
<evidence type="ECO:0000256" key="2">
    <source>
        <dbReference type="ARBA" id="ARBA00023134"/>
    </source>
</evidence>
<evidence type="ECO:0000313" key="4">
    <source>
        <dbReference type="EMBL" id="KPK70149.1"/>
    </source>
</evidence>
<accession>A0A0S8GAT0</accession>
<dbReference type="EMBL" id="LJUO01000100">
    <property type="protein sequence ID" value="KPK70149.1"/>
    <property type="molecule type" value="Genomic_DNA"/>
</dbReference>
<dbReference type="PATRIC" id="fig|1703780.3.peg.979"/>
<reference evidence="4 5" key="1">
    <citation type="journal article" date="2015" name="Microbiome">
        <title>Genomic resolution of linkages in carbon, nitrogen, and sulfur cycling among widespread estuary sediment bacteria.</title>
        <authorList>
            <person name="Baker B.J."/>
            <person name="Lazar C.S."/>
            <person name="Teske A.P."/>
            <person name="Dick G.J."/>
        </authorList>
    </citation>
    <scope>NUCLEOTIDE SEQUENCE [LARGE SCALE GENOMIC DNA]</scope>
    <source>
        <strain evidence="4">SM23_60</strain>
    </source>
</reference>
<feature type="domain" description="Tr-type G" evidence="3">
    <location>
        <begin position="1"/>
        <end position="213"/>
    </location>
</feature>
<dbReference type="InterPro" id="IPR000795">
    <property type="entry name" value="T_Tr_GTP-bd_dom"/>
</dbReference>
<name>A0A0S8GAT0_UNCW3</name>
<sequence>MNANIVIVGHVDHGKSTLIGRLLYDSESIRGKKIEEIKKVAQEYKKRFEFAHLLDSLEEEVKEDKTIDTTQVFFKGKNFYTIIDAPGHKEFLKNMLTGASYAHAAVIVVSAPEGIQEQTRRHLFLLKFLGLKQLFVCVNKLDTLAYSEEKFKILKQELDRLLTSLQYKLDTVLFIPISALKGDNVYKTSDTMPWYTGPTLIQALDDNITVEEKESILPRFVVQDTYEIDGEHIAVGRVEAGAFNQGDELMCAPSGVTAKLQQVKVFNAGTALAERGDSVGFVLRPHEGIERGAVCGLIDSVPTATMHVSGEMFLLAGRIEQGESLFIKCATSKVPCTIKKINLKIDSETGEQLKDNLTSLNANEAALVEIETQAPIVVEKYTDVPSLGRFILEKNNKNIAAGIIP</sequence>
<dbReference type="Pfam" id="PF00009">
    <property type="entry name" value="GTP_EFTU"/>
    <property type="match status" value="1"/>
</dbReference>
<evidence type="ECO:0000313" key="5">
    <source>
        <dbReference type="Proteomes" id="UP000051096"/>
    </source>
</evidence>
<dbReference type="Gene3D" id="3.40.50.300">
    <property type="entry name" value="P-loop containing nucleotide triphosphate hydrolases"/>
    <property type="match status" value="1"/>
</dbReference>
<dbReference type="GO" id="GO:0003924">
    <property type="term" value="F:GTPase activity"/>
    <property type="evidence" value="ECO:0007669"/>
    <property type="project" value="InterPro"/>
</dbReference>
<evidence type="ECO:0000256" key="1">
    <source>
        <dbReference type="ARBA" id="ARBA00022741"/>
    </source>
</evidence>
<proteinExistence type="predicted"/>
<dbReference type="PROSITE" id="PS51722">
    <property type="entry name" value="G_TR_2"/>
    <property type="match status" value="1"/>
</dbReference>
<comment type="caution">
    <text evidence="4">The sequence shown here is derived from an EMBL/GenBank/DDBJ whole genome shotgun (WGS) entry which is preliminary data.</text>
</comment>
<dbReference type="SUPFAM" id="SSF50447">
    <property type="entry name" value="Translation proteins"/>
    <property type="match status" value="1"/>
</dbReference>
<dbReference type="InterPro" id="IPR054696">
    <property type="entry name" value="GTP-eEF1A_C"/>
</dbReference>
<dbReference type="Proteomes" id="UP000051096">
    <property type="component" value="Unassembled WGS sequence"/>
</dbReference>
<dbReference type="Pfam" id="PF22594">
    <property type="entry name" value="GTP-eEF1A_C"/>
    <property type="match status" value="1"/>
</dbReference>
<dbReference type="SUPFAM" id="SSF52540">
    <property type="entry name" value="P-loop containing nucleoside triphosphate hydrolases"/>
    <property type="match status" value="1"/>
</dbReference>
<dbReference type="InterPro" id="IPR009000">
    <property type="entry name" value="Transl_B-barrel_sf"/>
</dbReference>
<dbReference type="AlphaFoldDB" id="A0A0S8GAT0"/>
<dbReference type="InterPro" id="IPR050100">
    <property type="entry name" value="TRAFAC_GTPase_members"/>
</dbReference>
<keyword evidence="1" id="KW-0547">Nucleotide-binding</keyword>
<evidence type="ECO:0000259" key="3">
    <source>
        <dbReference type="PROSITE" id="PS51722"/>
    </source>
</evidence>
<dbReference type="SUPFAM" id="SSF50465">
    <property type="entry name" value="EF-Tu/eEF-1alpha/eIF2-gamma C-terminal domain"/>
    <property type="match status" value="1"/>
</dbReference>
<dbReference type="PRINTS" id="PR00315">
    <property type="entry name" value="ELONGATNFCT"/>
</dbReference>